<reference evidence="4 5" key="1">
    <citation type="submission" date="2019-05" db="EMBL/GenBank/DDBJ databases">
        <title>Nesterenkonia sp. GY239, isolated from the Southern Atlantic Ocean.</title>
        <authorList>
            <person name="Zhang G."/>
        </authorList>
    </citation>
    <scope>NUCLEOTIDE SEQUENCE [LARGE SCALE GENOMIC DNA]</scope>
    <source>
        <strain evidence="4 5">GY239</strain>
    </source>
</reference>
<evidence type="ECO:0000259" key="3">
    <source>
        <dbReference type="Pfam" id="PF13649"/>
    </source>
</evidence>
<dbReference type="AlphaFoldDB" id="A0A5R9AFH0"/>
<keyword evidence="5" id="KW-1185">Reference proteome</keyword>
<evidence type="ECO:0000256" key="2">
    <source>
        <dbReference type="ARBA" id="ARBA00022679"/>
    </source>
</evidence>
<feature type="domain" description="Methyltransferase" evidence="3">
    <location>
        <begin position="45"/>
        <end position="137"/>
    </location>
</feature>
<dbReference type="Gene3D" id="1.10.150.290">
    <property type="entry name" value="S-adenosyl-L-methionine-dependent methyltransferases"/>
    <property type="match status" value="1"/>
</dbReference>
<dbReference type="CDD" id="cd02440">
    <property type="entry name" value="AdoMet_MTases"/>
    <property type="match status" value="1"/>
</dbReference>
<comment type="caution">
    <text evidence="4">The sequence shown here is derived from an EMBL/GenBank/DDBJ whole genome shotgun (WGS) entry which is preliminary data.</text>
</comment>
<gene>
    <name evidence="4" type="ORF">FEF27_05075</name>
</gene>
<dbReference type="GO" id="GO:0032259">
    <property type="term" value="P:methylation"/>
    <property type="evidence" value="ECO:0007669"/>
    <property type="project" value="UniProtKB-KW"/>
</dbReference>
<keyword evidence="1 4" id="KW-0489">Methyltransferase</keyword>
<evidence type="ECO:0000313" key="5">
    <source>
        <dbReference type="Proteomes" id="UP000306544"/>
    </source>
</evidence>
<evidence type="ECO:0000313" key="4">
    <source>
        <dbReference type="EMBL" id="TLP77529.1"/>
    </source>
</evidence>
<dbReference type="PANTHER" id="PTHR43861:SF1">
    <property type="entry name" value="TRANS-ACONITATE 2-METHYLTRANSFERASE"/>
    <property type="match status" value="1"/>
</dbReference>
<evidence type="ECO:0000256" key="1">
    <source>
        <dbReference type="ARBA" id="ARBA00022603"/>
    </source>
</evidence>
<dbReference type="EMBL" id="VAWA01000004">
    <property type="protein sequence ID" value="TLP77529.1"/>
    <property type="molecule type" value="Genomic_DNA"/>
</dbReference>
<dbReference type="Proteomes" id="UP000306544">
    <property type="component" value="Unassembled WGS sequence"/>
</dbReference>
<protein>
    <submittedName>
        <fullName evidence="4">Methyltransferase domain-containing protein</fullName>
    </submittedName>
</protein>
<dbReference type="SUPFAM" id="SSF53335">
    <property type="entry name" value="S-adenosyl-L-methionine-dependent methyltransferases"/>
    <property type="match status" value="1"/>
</dbReference>
<dbReference type="GO" id="GO:0030798">
    <property type="term" value="F:trans-aconitate 2-methyltransferase activity"/>
    <property type="evidence" value="ECO:0007669"/>
    <property type="project" value="InterPro"/>
</dbReference>
<dbReference type="Pfam" id="PF13649">
    <property type="entry name" value="Methyltransf_25"/>
    <property type="match status" value="1"/>
</dbReference>
<dbReference type="Gene3D" id="3.40.50.150">
    <property type="entry name" value="Vaccinia Virus protein VP39"/>
    <property type="match status" value="1"/>
</dbReference>
<accession>A0A5R9AFH0</accession>
<dbReference type="PANTHER" id="PTHR43861">
    <property type="entry name" value="TRANS-ACONITATE 2-METHYLTRANSFERASE-RELATED"/>
    <property type="match status" value="1"/>
</dbReference>
<dbReference type="InterPro" id="IPR029063">
    <property type="entry name" value="SAM-dependent_MTases_sf"/>
</dbReference>
<dbReference type="InterPro" id="IPR041698">
    <property type="entry name" value="Methyltransf_25"/>
</dbReference>
<sequence length="269" mass="29547">MPSSSTGAPTDTTWNPTHYLAFASERTRPFVDLLGRVSLPNARTVVDLGCGPGNGMPVLRHHWPAAHITGVDSSQEMLDKARESTRDDAKITYQRADIRAFATPEPVDLIVSNAALQWLPDHRDLLPGIQRSIAPGGVLAVQVPGNYAAPSHRLLYELSGRSPYAEHIDPSTLLTPTAGVIDYMLDVSAEGWEVEAWETTYQHVLQGEDPVFDWISGAAARPVLSALPPDLLEKFTAEYKAALKEAYPETRIGTILPFRRIFFIARHTG</sequence>
<organism evidence="4 5">
    <name type="scientific">Nesterenkonia sphaerica</name>
    <dbReference type="NCBI Taxonomy" id="1804988"/>
    <lineage>
        <taxon>Bacteria</taxon>
        <taxon>Bacillati</taxon>
        <taxon>Actinomycetota</taxon>
        <taxon>Actinomycetes</taxon>
        <taxon>Micrococcales</taxon>
        <taxon>Micrococcaceae</taxon>
        <taxon>Nesterenkonia</taxon>
    </lineage>
</organism>
<keyword evidence="2 4" id="KW-0808">Transferase</keyword>
<dbReference type="OrthoDB" id="9795085at2"/>
<dbReference type="InterPro" id="IPR023149">
    <property type="entry name" value="Trans_acon_MeTrfase_C"/>
</dbReference>
<name>A0A5R9AFH0_9MICC</name>
<proteinExistence type="predicted"/>
<dbReference type="RefSeq" id="WP_138169759.1">
    <property type="nucleotide sequence ID" value="NZ_VAWA01000004.1"/>
</dbReference>